<evidence type="ECO:0000256" key="2">
    <source>
        <dbReference type="ARBA" id="ARBA00022722"/>
    </source>
</evidence>
<dbReference type="GO" id="GO:0016787">
    <property type="term" value="F:hydrolase activity"/>
    <property type="evidence" value="ECO:0007669"/>
    <property type="project" value="UniProtKB-KW"/>
</dbReference>
<evidence type="ECO:0000256" key="3">
    <source>
        <dbReference type="ARBA" id="ARBA00022723"/>
    </source>
</evidence>
<feature type="domain" description="PIN" evidence="6">
    <location>
        <begin position="6"/>
        <end position="121"/>
    </location>
</feature>
<proteinExistence type="inferred from homology"/>
<name>A0A840ZKY5_9HYPH</name>
<feature type="binding site" evidence="5">
    <location>
        <position position="8"/>
    </location>
    <ligand>
        <name>Mg(2+)</name>
        <dbReference type="ChEBI" id="CHEBI:18420"/>
    </ligand>
</feature>
<keyword evidence="8" id="KW-1185">Reference proteome</keyword>
<dbReference type="GO" id="GO:0004540">
    <property type="term" value="F:RNA nuclease activity"/>
    <property type="evidence" value="ECO:0007669"/>
    <property type="project" value="InterPro"/>
</dbReference>
<sequence length="148" mass="16456">MTGLLFFDTNLLIYAMDPRDPTRRAASMALIGQARTLRRLVVSPQILNECYRVLVHRLRLADAPSAARYLSAFHGACTAPLDVDTHRSAIELEARHGLSWWDSLAVASALQARCDHFVSEDLNDGQAIEALTVVNPFTWNARARLALI</sequence>
<comment type="similarity">
    <text evidence="5">Belongs to the PINc/VapC protein family.</text>
</comment>
<evidence type="ECO:0000256" key="1">
    <source>
        <dbReference type="ARBA" id="ARBA00022649"/>
    </source>
</evidence>
<dbReference type="InterPro" id="IPR002716">
    <property type="entry name" value="PIN_dom"/>
</dbReference>
<dbReference type="HAMAP" id="MF_00265">
    <property type="entry name" value="VapC_Nob1"/>
    <property type="match status" value="1"/>
</dbReference>
<keyword evidence="5" id="KW-0460">Magnesium</keyword>
<evidence type="ECO:0000256" key="4">
    <source>
        <dbReference type="ARBA" id="ARBA00022801"/>
    </source>
</evidence>
<evidence type="ECO:0000313" key="7">
    <source>
        <dbReference type="EMBL" id="MBB5758762.1"/>
    </source>
</evidence>
<dbReference type="RefSeq" id="WP_183571482.1">
    <property type="nucleotide sequence ID" value="NZ_JACHOP010000017.1"/>
</dbReference>
<dbReference type="InterPro" id="IPR022907">
    <property type="entry name" value="VapC_family"/>
</dbReference>
<dbReference type="GO" id="GO:0090729">
    <property type="term" value="F:toxin activity"/>
    <property type="evidence" value="ECO:0007669"/>
    <property type="project" value="UniProtKB-KW"/>
</dbReference>
<keyword evidence="5" id="KW-0800">Toxin</keyword>
<dbReference type="Proteomes" id="UP000583454">
    <property type="component" value="Unassembled WGS sequence"/>
</dbReference>
<reference evidence="7 8" key="1">
    <citation type="submission" date="2020-08" db="EMBL/GenBank/DDBJ databases">
        <title>Genomic Encyclopedia of Type Strains, Phase IV (KMG-IV): sequencing the most valuable type-strain genomes for metagenomic binning, comparative biology and taxonomic classification.</title>
        <authorList>
            <person name="Goeker M."/>
        </authorList>
    </citation>
    <scope>NUCLEOTIDE SEQUENCE [LARGE SCALE GENOMIC DNA]</scope>
    <source>
        <strain evidence="7 8">DSM 2163</strain>
    </source>
</reference>
<comment type="caution">
    <text evidence="7">The sequence shown here is derived from an EMBL/GenBank/DDBJ whole genome shotgun (WGS) entry which is preliminary data.</text>
</comment>
<dbReference type="SUPFAM" id="SSF88723">
    <property type="entry name" value="PIN domain-like"/>
    <property type="match status" value="1"/>
</dbReference>
<accession>A0A840ZKY5</accession>
<dbReference type="GO" id="GO:0000287">
    <property type="term" value="F:magnesium ion binding"/>
    <property type="evidence" value="ECO:0007669"/>
    <property type="project" value="UniProtKB-UniRule"/>
</dbReference>
<keyword evidence="4 5" id="KW-0378">Hydrolase</keyword>
<evidence type="ECO:0000259" key="6">
    <source>
        <dbReference type="Pfam" id="PF01850"/>
    </source>
</evidence>
<keyword evidence="1 5" id="KW-1277">Toxin-antitoxin system</keyword>
<dbReference type="Gene3D" id="3.40.50.1010">
    <property type="entry name" value="5'-nuclease"/>
    <property type="match status" value="1"/>
</dbReference>
<gene>
    <name evidence="5" type="primary">vapC</name>
    <name evidence="7" type="ORF">HNR00_003489</name>
</gene>
<dbReference type="EMBL" id="JACHOP010000017">
    <property type="protein sequence ID" value="MBB5758762.1"/>
    <property type="molecule type" value="Genomic_DNA"/>
</dbReference>
<dbReference type="CDD" id="cd18692">
    <property type="entry name" value="PIN_VapC-like"/>
    <property type="match status" value="1"/>
</dbReference>
<comment type="function">
    <text evidence="5">Toxic component of a toxin-antitoxin (TA) system. An RNase.</text>
</comment>
<comment type="cofactor">
    <cofactor evidence="5">
        <name>Mg(2+)</name>
        <dbReference type="ChEBI" id="CHEBI:18420"/>
    </cofactor>
</comment>
<keyword evidence="3 5" id="KW-0479">Metal-binding</keyword>
<protein>
    <recommendedName>
        <fullName evidence="5">Ribonuclease VapC</fullName>
        <shortName evidence="5">RNase VapC</shortName>
        <ecNumber evidence="5">3.1.-.-</ecNumber>
    </recommendedName>
    <alternativeName>
        <fullName evidence="5">Toxin VapC</fullName>
    </alternativeName>
</protein>
<dbReference type="EC" id="3.1.-.-" evidence="5"/>
<dbReference type="InterPro" id="IPR029060">
    <property type="entry name" value="PIN-like_dom_sf"/>
</dbReference>
<keyword evidence="2 5" id="KW-0540">Nuclease</keyword>
<dbReference type="AlphaFoldDB" id="A0A840ZKY5"/>
<dbReference type="Pfam" id="PF01850">
    <property type="entry name" value="PIN"/>
    <property type="match status" value="1"/>
</dbReference>
<feature type="binding site" evidence="5">
    <location>
        <position position="102"/>
    </location>
    <ligand>
        <name>Mg(2+)</name>
        <dbReference type="ChEBI" id="CHEBI:18420"/>
    </ligand>
</feature>
<evidence type="ECO:0000256" key="5">
    <source>
        <dbReference type="HAMAP-Rule" id="MF_00265"/>
    </source>
</evidence>
<organism evidence="7 8">
    <name type="scientific">Methylorubrum rhodinum</name>
    <dbReference type="NCBI Taxonomy" id="29428"/>
    <lineage>
        <taxon>Bacteria</taxon>
        <taxon>Pseudomonadati</taxon>
        <taxon>Pseudomonadota</taxon>
        <taxon>Alphaproteobacteria</taxon>
        <taxon>Hyphomicrobiales</taxon>
        <taxon>Methylobacteriaceae</taxon>
        <taxon>Methylorubrum</taxon>
    </lineage>
</organism>
<evidence type="ECO:0000313" key="8">
    <source>
        <dbReference type="Proteomes" id="UP000583454"/>
    </source>
</evidence>